<dbReference type="EMBL" id="NJEU01000072">
    <property type="protein sequence ID" value="PHH82190.1"/>
    <property type="molecule type" value="Genomic_DNA"/>
</dbReference>
<name>A0A2C5ZQT3_9HYPO</name>
<comment type="caution">
    <text evidence="1">The sequence shown here is derived from an EMBL/GenBank/DDBJ whole genome shotgun (WGS) entry which is preliminary data.</text>
</comment>
<accession>A0A2C5ZQT3</accession>
<sequence length="325" mass="36752">MPTKTLPDDICTAPVIKSRFPSRIHPALDELHKRTQKMYAHSLEPLVKNKPVTKHGAYVACGGTMAAYIYPDAELQRLKALSDSFVAGVFIDDMMDNSTDLEYVEEVIENYRAAFAGSLRACPEFDFIMDFFTDSRWDHAALELVQPEFNLYLDSTLSQRRIETERRVVTAEEYLTYREGNTYMGVTHLLSGFVYPHLTHELVRVCSLAPETIRLVFKYSGLSVGVSLDMYKLNGKHSEVCEYTNIVKIIQRASSGPCSLSEALCLACNLFHEYEEKMAIELEKIAALSPEVADAIRFMHGGTISWMENMRGSRYSKIIKGNTSI</sequence>
<evidence type="ECO:0008006" key="3">
    <source>
        <dbReference type="Google" id="ProtNLM"/>
    </source>
</evidence>
<evidence type="ECO:0000313" key="2">
    <source>
        <dbReference type="Proteomes" id="UP000224854"/>
    </source>
</evidence>
<dbReference type="Gene3D" id="1.10.600.10">
    <property type="entry name" value="Farnesyl Diphosphate Synthase"/>
    <property type="match status" value="1"/>
</dbReference>
<gene>
    <name evidence="1" type="ORF">CDD82_6748</name>
</gene>
<dbReference type="AlphaFoldDB" id="A0A2C5ZQT3"/>
<protein>
    <recommendedName>
        <fullName evidence="3">Terpenoid synthase</fullName>
    </recommendedName>
</protein>
<reference evidence="1 2" key="1">
    <citation type="submission" date="2017-06" db="EMBL/GenBank/DDBJ databases">
        <title>Ant-infecting Ophiocordyceps genomes reveal a high diversity of potential behavioral manipulation genes and a possible major role for enterotoxins.</title>
        <authorList>
            <person name="De Bekker C."/>
            <person name="Evans H.C."/>
            <person name="Brachmann A."/>
            <person name="Hughes D.P."/>
        </authorList>
    </citation>
    <scope>NUCLEOTIDE SEQUENCE [LARGE SCALE GENOMIC DNA]</scope>
    <source>
        <strain evidence="1 2">1348a</strain>
    </source>
</reference>
<evidence type="ECO:0000313" key="1">
    <source>
        <dbReference type="EMBL" id="PHH82190.1"/>
    </source>
</evidence>
<keyword evidence="2" id="KW-1185">Reference proteome</keyword>
<dbReference type="SUPFAM" id="SSF48576">
    <property type="entry name" value="Terpenoid synthases"/>
    <property type="match status" value="1"/>
</dbReference>
<dbReference type="InterPro" id="IPR008949">
    <property type="entry name" value="Isoprenoid_synthase_dom_sf"/>
</dbReference>
<dbReference type="OrthoDB" id="4923834at2759"/>
<proteinExistence type="predicted"/>
<dbReference type="Proteomes" id="UP000224854">
    <property type="component" value="Unassembled WGS sequence"/>
</dbReference>
<organism evidence="1 2">
    <name type="scientific">Ophiocordyceps australis</name>
    <dbReference type="NCBI Taxonomy" id="1399860"/>
    <lineage>
        <taxon>Eukaryota</taxon>
        <taxon>Fungi</taxon>
        <taxon>Dikarya</taxon>
        <taxon>Ascomycota</taxon>
        <taxon>Pezizomycotina</taxon>
        <taxon>Sordariomycetes</taxon>
        <taxon>Hypocreomycetidae</taxon>
        <taxon>Hypocreales</taxon>
        <taxon>Ophiocordycipitaceae</taxon>
        <taxon>Ophiocordyceps</taxon>
    </lineage>
</organism>
<dbReference type="Pfam" id="PF19086">
    <property type="entry name" value="Terpene_syn_C_2"/>
    <property type="match status" value="1"/>
</dbReference>